<reference evidence="1" key="1">
    <citation type="submission" date="2017-12" db="EMBL/GenBank/DDBJ databases">
        <title>Sequencing the genomes of 1000 Actinobacteria strains.</title>
        <authorList>
            <person name="Klenk H.-P."/>
        </authorList>
    </citation>
    <scope>NUCLEOTIDE SEQUENCE [LARGE SCALE GENOMIC DNA]</scope>
    <source>
        <strain evidence="1">DSM 44228</strain>
    </source>
</reference>
<proteinExistence type="predicted"/>
<dbReference type="Proteomes" id="UP000233786">
    <property type="component" value="Unassembled WGS sequence"/>
</dbReference>
<dbReference type="OrthoDB" id="3696469at2"/>
<gene>
    <name evidence="1" type="ORF">A8926_1391</name>
</gene>
<comment type="caution">
    <text evidence="1">The sequence shown here is derived from an EMBL/GenBank/DDBJ whole genome shotgun (WGS) entry which is preliminary data.</text>
</comment>
<protein>
    <submittedName>
        <fullName evidence="1">Uncharacterized protein</fullName>
    </submittedName>
</protein>
<dbReference type="RefSeq" id="WP_101376359.1">
    <property type="nucleotide sequence ID" value="NZ_CP061007.1"/>
</dbReference>
<keyword evidence="2" id="KW-1185">Reference proteome</keyword>
<sequence length="132" mass="14496">MAQNKAYGMANGQVTEFTAAHREFNDTPPAMQLTLTVPMSYEDIAAAYYLFINGGGLLSDLDDADWARQVLFDTLFNDSAAAIEETRLAMAEIEPSTEEHDLAQAIRARVAEIFAPVSAPAQRKRSRAKVSQ</sequence>
<name>A0A2N3XT09_SACSN</name>
<dbReference type="AlphaFoldDB" id="A0A2N3XT09"/>
<dbReference type="EMBL" id="PJNB01000001">
    <property type="protein sequence ID" value="PKW13827.1"/>
    <property type="molecule type" value="Genomic_DNA"/>
</dbReference>
<organism evidence="1 2">
    <name type="scientific">Saccharopolyspora spinosa</name>
    <dbReference type="NCBI Taxonomy" id="60894"/>
    <lineage>
        <taxon>Bacteria</taxon>
        <taxon>Bacillati</taxon>
        <taxon>Actinomycetota</taxon>
        <taxon>Actinomycetes</taxon>
        <taxon>Pseudonocardiales</taxon>
        <taxon>Pseudonocardiaceae</taxon>
        <taxon>Saccharopolyspora</taxon>
    </lineage>
</organism>
<evidence type="ECO:0000313" key="1">
    <source>
        <dbReference type="EMBL" id="PKW13827.1"/>
    </source>
</evidence>
<evidence type="ECO:0000313" key="2">
    <source>
        <dbReference type="Proteomes" id="UP000233786"/>
    </source>
</evidence>
<accession>A0A2N3XT09</accession>